<dbReference type="Gene3D" id="3.90.550.40">
    <property type="match status" value="1"/>
</dbReference>
<evidence type="ECO:0008006" key="3">
    <source>
        <dbReference type="Google" id="ProtNLM"/>
    </source>
</evidence>
<dbReference type="AlphaFoldDB" id="A0A497JJC9"/>
<protein>
    <recommendedName>
        <fullName evidence="3">Glycosyltransferase</fullName>
    </recommendedName>
</protein>
<name>A0A497JJC9_9ARCH</name>
<organism evidence="1 2">
    <name type="scientific">Candidatus Iainarchaeum sp</name>
    <dbReference type="NCBI Taxonomy" id="3101447"/>
    <lineage>
        <taxon>Archaea</taxon>
        <taxon>Candidatus Iainarchaeota</taxon>
        <taxon>Candidatus Iainarchaeia</taxon>
        <taxon>Candidatus Iainarchaeales</taxon>
        <taxon>Candidatus Iainarchaeaceae</taxon>
        <taxon>Candidatus Iainarchaeum</taxon>
    </lineage>
</organism>
<reference evidence="1 2" key="1">
    <citation type="submission" date="2018-06" db="EMBL/GenBank/DDBJ databases">
        <title>Extensive metabolic versatility and redundancy in microbially diverse, dynamic hydrothermal sediments.</title>
        <authorList>
            <person name="Dombrowski N."/>
            <person name="Teske A."/>
            <person name="Baker B.J."/>
        </authorList>
    </citation>
    <scope>NUCLEOTIDE SEQUENCE [LARGE SCALE GENOMIC DNA]</scope>
    <source>
        <strain evidence="1">B51_G17</strain>
    </source>
</reference>
<dbReference type="InterPro" id="IPR029044">
    <property type="entry name" value="Nucleotide-diphossugar_trans"/>
</dbReference>
<dbReference type="Proteomes" id="UP000278031">
    <property type="component" value="Unassembled WGS sequence"/>
</dbReference>
<dbReference type="SUPFAM" id="SSF53448">
    <property type="entry name" value="Nucleotide-diphospho-sugar transferases"/>
    <property type="match status" value="1"/>
</dbReference>
<sequence length="224" mass="26094">MNETKGVYIAVLNQGWIRPELSFVLTDITHQGKYNVYLSYPADKPIQNNRNKIVKKFLEKKEYDFLLMIDSDIVPPLNILDLADYNLDIVGALCFAFRDHRIVPLVLKENKRGRYQVMEVDGSEGLVECDAVGSGCIMIHRRVLEHPKMRYPFKNYYDEDGIRVLGLDLSFCKRAKELGFKVYCHLDFPCSHWTPMDLKEVYQALCEREIKPIKLLPEKENGFQ</sequence>
<dbReference type="EMBL" id="QMWP01000015">
    <property type="protein sequence ID" value="RLG71019.1"/>
    <property type="molecule type" value="Genomic_DNA"/>
</dbReference>
<accession>A0A497JJC9</accession>
<gene>
    <name evidence="1" type="ORF">DRO04_00725</name>
</gene>
<comment type="caution">
    <text evidence="1">The sequence shown here is derived from an EMBL/GenBank/DDBJ whole genome shotgun (WGS) entry which is preliminary data.</text>
</comment>
<evidence type="ECO:0000313" key="1">
    <source>
        <dbReference type="EMBL" id="RLG71019.1"/>
    </source>
</evidence>
<proteinExistence type="predicted"/>
<evidence type="ECO:0000313" key="2">
    <source>
        <dbReference type="Proteomes" id="UP000278031"/>
    </source>
</evidence>